<evidence type="ECO:0000259" key="3">
    <source>
        <dbReference type="Pfam" id="PF01844"/>
    </source>
</evidence>
<evidence type="ECO:0000313" key="5">
    <source>
        <dbReference type="EMBL" id="HCT13529.1"/>
    </source>
</evidence>
<feature type="compositionally biased region" description="Low complexity" evidence="2">
    <location>
        <begin position="112"/>
        <end position="123"/>
    </location>
</feature>
<feature type="region of interest" description="Disordered" evidence="2">
    <location>
        <begin position="443"/>
        <end position="462"/>
    </location>
</feature>
<dbReference type="GO" id="GO:0008270">
    <property type="term" value="F:zinc ion binding"/>
    <property type="evidence" value="ECO:0007669"/>
    <property type="project" value="InterPro"/>
</dbReference>
<dbReference type="CDD" id="cd00085">
    <property type="entry name" value="HNHc"/>
    <property type="match status" value="1"/>
</dbReference>
<name>A0A3D4SW79_9CORY</name>
<feature type="region of interest" description="Disordered" evidence="2">
    <location>
        <begin position="256"/>
        <end position="295"/>
    </location>
</feature>
<feature type="domain" description="HNH" evidence="3">
    <location>
        <begin position="411"/>
        <end position="433"/>
    </location>
</feature>
<feature type="compositionally biased region" description="Low complexity" evidence="2">
    <location>
        <begin position="271"/>
        <end position="287"/>
    </location>
</feature>
<keyword evidence="5" id="KW-0540">Nuclease</keyword>
<protein>
    <submittedName>
        <fullName evidence="5">HNH endonuclease</fullName>
    </submittedName>
</protein>
<comment type="similarity">
    <text evidence="1">Belongs to the Rv1128c/1148c/1588c/1702c/1945/3466 family.</text>
</comment>
<feature type="region of interest" description="Disordered" evidence="2">
    <location>
        <begin position="112"/>
        <end position="134"/>
    </location>
</feature>
<organism evidence="5 6">
    <name type="scientific">Corynebacterium nuruki</name>
    <dbReference type="NCBI Taxonomy" id="1032851"/>
    <lineage>
        <taxon>Bacteria</taxon>
        <taxon>Bacillati</taxon>
        <taxon>Actinomycetota</taxon>
        <taxon>Actinomycetes</taxon>
        <taxon>Mycobacteriales</taxon>
        <taxon>Corynebacteriaceae</taxon>
        <taxon>Corynebacterium</taxon>
    </lineage>
</organism>
<evidence type="ECO:0000259" key="4">
    <source>
        <dbReference type="Pfam" id="PF02720"/>
    </source>
</evidence>
<dbReference type="EMBL" id="DQID01000043">
    <property type="protein sequence ID" value="HCT13529.1"/>
    <property type="molecule type" value="Genomic_DNA"/>
</dbReference>
<feature type="domain" description="DUF222" evidence="4">
    <location>
        <begin position="58"/>
        <end position="392"/>
    </location>
</feature>
<dbReference type="AlphaFoldDB" id="A0A3D4SW79"/>
<keyword evidence="5" id="KW-0255">Endonuclease</keyword>
<dbReference type="GO" id="GO:0003676">
    <property type="term" value="F:nucleic acid binding"/>
    <property type="evidence" value="ECO:0007669"/>
    <property type="project" value="InterPro"/>
</dbReference>
<reference evidence="5 6" key="1">
    <citation type="journal article" date="2018" name="Nat. Biotechnol.">
        <title>A standardized bacterial taxonomy based on genome phylogeny substantially revises the tree of life.</title>
        <authorList>
            <person name="Parks D.H."/>
            <person name="Chuvochina M."/>
            <person name="Waite D.W."/>
            <person name="Rinke C."/>
            <person name="Skarshewski A."/>
            <person name="Chaumeil P.A."/>
            <person name="Hugenholtz P."/>
        </authorList>
    </citation>
    <scope>NUCLEOTIDE SEQUENCE [LARGE SCALE GENOMIC DNA]</scope>
    <source>
        <strain evidence="5">UBA11247</strain>
    </source>
</reference>
<feature type="region of interest" description="Disordered" evidence="2">
    <location>
        <begin position="470"/>
        <end position="553"/>
    </location>
</feature>
<evidence type="ECO:0000256" key="2">
    <source>
        <dbReference type="SAM" id="MobiDB-lite"/>
    </source>
</evidence>
<dbReference type="InterPro" id="IPR002711">
    <property type="entry name" value="HNH"/>
</dbReference>
<dbReference type="GO" id="GO:0004519">
    <property type="term" value="F:endonuclease activity"/>
    <property type="evidence" value="ECO:0007669"/>
    <property type="project" value="UniProtKB-KW"/>
</dbReference>
<sequence>MDGTELLPEPELNPPVGVTSVRDLEDAVAAVEQSVADLLTHDDGTWARADCVTRLELYRRLERVRNRLALVDTRFLDAVEATGDITPRRRQRPTWFARTVGIPRREARERLAAASRLSPGRDPWAPDPGAPGPDHMPAITEAVDEGVIGTATVAKLDKQLREMPENVHAELTASADAPVAALLRETDPDIIGKVRPFLLQLTGTEDPFTDADRRRLRGVTIGAQGPDGMSRLSGYLTPEAATVMTRLFADHANAGSLDGGAQDIADRRGDGSTVSDAAGDSDSAAGTEPDPRTPAQCRHDALFAAVNAGYGPSGDLRPRRGATTIVAAMTVDQLLARTGTVTTDAGTSVNVSTLVEQTDVRDVFLQVMDFRGQTLYLGRSARNASLAQYLALVGEEGVSSAPGSSVAPAFTDVHHIVAWSRNGPTDLDNLTLVDRAHHRTIDDSKTNDERWQTYPAPSGSVERLDWVPPVMEDPDREPRTNPHPMVWNNPGQTLRRHAHDRGWHRPQGAEGTDPTGGHQPWYRTVPSDAGSAPPAESPPPAPPSPHPEHDPPP</sequence>
<dbReference type="STRING" id="863239.GCA_000213935_00206"/>
<evidence type="ECO:0000256" key="1">
    <source>
        <dbReference type="ARBA" id="ARBA00023450"/>
    </source>
</evidence>
<keyword evidence="5" id="KW-0378">Hydrolase</keyword>
<dbReference type="Pfam" id="PF01844">
    <property type="entry name" value="HNH"/>
    <property type="match status" value="1"/>
</dbReference>
<feature type="compositionally biased region" description="Pro residues" evidence="2">
    <location>
        <begin position="535"/>
        <end position="545"/>
    </location>
</feature>
<feature type="compositionally biased region" description="Basic residues" evidence="2">
    <location>
        <begin position="494"/>
        <end position="504"/>
    </location>
</feature>
<accession>A0A3D4SW79</accession>
<gene>
    <name evidence="5" type="ORF">DIW82_01685</name>
</gene>
<dbReference type="Proteomes" id="UP000261739">
    <property type="component" value="Unassembled WGS sequence"/>
</dbReference>
<proteinExistence type="inferred from homology"/>
<dbReference type="RefSeq" id="WP_010122587.1">
    <property type="nucleotide sequence ID" value="NZ_DAITTW010000138.1"/>
</dbReference>
<dbReference type="Pfam" id="PF02720">
    <property type="entry name" value="DUF222"/>
    <property type="match status" value="1"/>
</dbReference>
<dbReference type="InterPro" id="IPR003615">
    <property type="entry name" value="HNH_nuc"/>
</dbReference>
<evidence type="ECO:0000313" key="6">
    <source>
        <dbReference type="Proteomes" id="UP000261739"/>
    </source>
</evidence>
<comment type="caution">
    <text evidence="5">The sequence shown here is derived from an EMBL/GenBank/DDBJ whole genome shotgun (WGS) entry which is preliminary data.</text>
</comment>
<dbReference type="InterPro" id="IPR003870">
    <property type="entry name" value="DUF222"/>
</dbReference>